<evidence type="ECO:0000313" key="2">
    <source>
        <dbReference type="EMBL" id="SEP65800.1"/>
    </source>
</evidence>
<dbReference type="AlphaFoldDB" id="A0A1H8ZMZ6"/>
<name>A0A1H8ZMZ6_9ACTN</name>
<proteinExistence type="predicted"/>
<keyword evidence="3" id="KW-1185">Reference proteome</keyword>
<accession>A0A1H8ZMZ6</accession>
<evidence type="ECO:0000313" key="3">
    <source>
        <dbReference type="Proteomes" id="UP000199055"/>
    </source>
</evidence>
<dbReference type="STRING" id="403935.SAMN05216481_101627"/>
<dbReference type="PANTHER" id="PTHR36222">
    <property type="entry name" value="SERINE PROTEASE INHIBITOR RV3364C"/>
    <property type="match status" value="1"/>
</dbReference>
<gene>
    <name evidence="2" type="ORF">SAMN05216481_101627</name>
</gene>
<dbReference type="Pfam" id="PF03259">
    <property type="entry name" value="Robl_LC7"/>
    <property type="match status" value="1"/>
</dbReference>
<sequence length="137" mass="14608">MTTQQRLKNMDWLLKDLAVTVPCTRHIVLLSADGLCMAQWGADKDTADRLAAASSGLKSLAQSVAAELPHSEGGVRMVVLEVDGGFFYLMAAAANSYLAVTADEGVDAGLMSQRMRDLVIRIGDHLASPPRAPEQAP</sequence>
<dbReference type="Gene3D" id="3.30.450.30">
    <property type="entry name" value="Dynein light chain 2a, cytoplasmic"/>
    <property type="match status" value="1"/>
</dbReference>
<dbReference type="SMART" id="SM00960">
    <property type="entry name" value="Robl_LC7"/>
    <property type="match status" value="1"/>
</dbReference>
<evidence type="ECO:0000259" key="1">
    <source>
        <dbReference type="SMART" id="SM00960"/>
    </source>
</evidence>
<protein>
    <submittedName>
        <fullName evidence="2">Predicted regulator of Ras-like GTPase activity, Roadblock/LC7/MglB family</fullName>
    </submittedName>
</protein>
<dbReference type="Proteomes" id="UP000199055">
    <property type="component" value="Unassembled WGS sequence"/>
</dbReference>
<reference evidence="2 3" key="1">
    <citation type="submission" date="2016-10" db="EMBL/GenBank/DDBJ databases">
        <authorList>
            <person name="de Groot N.N."/>
        </authorList>
    </citation>
    <scope>NUCLEOTIDE SEQUENCE [LARGE SCALE GENOMIC DNA]</scope>
    <source>
        <strain evidence="2 3">CGMCC 4.3519</strain>
    </source>
</reference>
<dbReference type="InterPro" id="IPR053141">
    <property type="entry name" value="Mycobact_SerProt_Inhib_Rv3364c"/>
</dbReference>
<dbReference type="EMBL" id="FOET01000001">
    <property type="protein sequence ID" value="SEP65800.1"/>
    <property type="molecule type" value="Genomic_DNA"/>
</dbReference>
<dbReference type="SUPFAM" id="SSF103196">
    <property type="entry name" value="Roadblock/LC7 domain"/>
    <property type="match status" value="1"/>
</dbReference>
<organism evidence="2 3">
    <name type="scientific">Streptomyces radiopugnans</name>
    <dbReference type="NCBI Taxonomy" id="403935"/>
    <lineage>
        <taxon>Bacteria</taxon>
        <taxon>Bacillati</taxon>
        <taxon>Actinomycetota</taxon>
        <taxon>Actinomycetes</taxon>
        <taxon>Kitasatosporales</taxon>
        <taxon>Streptomycetaceae</taxon>
        <taxon>Streptomyces</taxon>
    </lineage>
</organism>
<dbReference type="InterPro" id="IPR004942">
    <property type="entry name" value="Roadblock/LAMTOR2_dom"/>
</dbReference>
<dbReference type="PANTHER" id="PTHR36222:SF1">
    <property type="entry name" value="SERINE PROTEASE INHIBITOR RV3364C"/>
    <property type="match status" value="1"/>
</dbReference>
<feature type="domain" description="Roadblock/LAMTOR2" evidence="1">
    <location>
        <begin position="11"/>
        <end position="102"/>
    </location>
</feature>